<feature type="chain" id="PRO_5037732052" evidence="2">
    <location>
        <begin position="21"/>
        <end position="98"/>
    </location>
</feature>
<name>A0A914DY96_9BILA</name>
<dbReference type="AlphaFoldDB" id="A0A914DY96"/>
<sequence>MLTLISLFSIAILSVVRINAENTDIMGCVICEMLTESLSSEMNPTSVLTSMYRRCSRVGLMEPVCMSILDENAKQILKMSNNGMAAKQICVELNFCNR</sequence>
<organism evidence="4 5">
    <name type="scientific">Acrobeloides nanus</name>
    <dbReference type="NCBI Taxonomy" id="290746"/>
    <lineage>
        <taxon>Eukaryota</taxon>
        <taxon>Metazoa</taxon>
        <taxon>Ecdysozoa</taxon>
        <taxon>Nematoda</taxon>
        <taxon>Chromadorea</taxon>
        <taxon>Rhabditida</taxon>
        <taxon>Tylenchina</taxon>
        <taxon>Cephalobomorpha</taxon>
        <taxon>Cephaloboidea</taxon>
        <taxon>Cephalobidae</taxon>
        <taxon>Acrobeloides</taxon>
    </lineage>
</organism>
<protein>
    <submittedName>
        <fullName evidence="5">Saposin B-type domain-containing protein</fullName>
    </submittedName>
</protein>
<evidence type="ECO:0000313" key="4">
    <source>
        <dbReference type="Proteomes" id="UP000887540"/>
    </source>
</evidence>
<feature type="signal peptide" evidence="2">
    <location>
        <begin position="1"/>
        <end position="20"/>
    </location>
</feature>
<evidence type="ECO:0000259" key="3">
    <source>
        <dbReference type="PROSITE" id="PS50015"/>
    </source>
</evidence>
<keyword evidence="2" id="KW-0732">Signal</keyword>
<dbReference type="SUPFAM" id="SSF47862">
    <property type="entry name" value="Saposin"/>
    <property type="match status" value="1"/>
</dbReference>
<keyword evidence="1" id="KW-1015">Disulfide bond</keyword>
<evidence type="ECO:0000256" key="1">
    <source>
        <dbReference type="ARBA" id="ARBA00023157"/>
    </source>
</evidence>
<feature type="domain" description="Saposin B-type" evidence="3">
    <location>
        <begin position="24"/>
        <end position="98"/>
    </location>
</feature>
<dbReference type="InterPro" id="IPR008138">
    <property type="entry name" value="SapB_2"/>
</dbReference>
<dbReference type="Gene3D" id="1.10.225.10">
    <property type="entry name" value="Saposin-like"/>
    <property type="match status" value="1"/>
</dbReference>
<dbReference type="InterPro" id="IPR008139">
    <property type="entry name" value="SaposinB_dom"/>
</dbReference>
<dbReference type="Proteomes" id="UP000887540">
    <property type="component" value="Unplaced"/>
</dbReference>
<dbReference type="PROSITE" id="PS50015">
    <property type="entry name" value="SAP_B"/>
    <property type="match status" value="1"/>
</dbReference>
<evidence type="ECO:0000256" key="2">
    <source>
        <dbReference type="SAM" id="SignalP"/>
    </source>
</evidence>
<accession>A0A914DY96</accession>
<dbReference type="SMART" id="SM00741">
    <property type="entry name" value="SapB"/>
    <property type="match status" value="1"/>
</dbReference>
<keyword evidence="4" id="KW-1185">Reference proteome</keyword>
<evidence type="ECO:0000313" key="5">
    <source>
        <dbReference type="WBParaSite" id="ACRNAN_scaffold444.g20018.t1"/>
    </source>
</evidence>
<dbReference type="InterPro" id="IPR011001">
    <property type="entry name" value="Saposin-like"/>
</dbReference>
<dbReference type="Pfam" id="PF03489">
    <property type="entry name" value="SapB_2"/>
    <property type="match status" value="1"/>
</dbReference>
<proteinExistence type="predicted"/>
<reference evidence="5" key="1">
    <citation type="submission" date="2022-11" db="UniProtKB">
        <authorList>
            <consortium name="WormBaseParasite"/>
        </authorList>
    </citation>
    <scope>IDENTIFICATION</scope>
</reference>
<dbReference type="WBParaSite" id="ACRNAN_scaffold444.g20018.t1">
    <property type="protein sequence ID" value="ACRNAN_scaffold444.g20018.t1"/>
    <property type="gene ID" value="ACRNAN_scaffold444.g20018"/>
</dbReference>